<dbReference type="InterPro" id="IPR029052">
    <property type="entry name" value="Metallo-depent_PP-like"/>
</dbReference>
<dbReference type="Gene3D" id="3.60.21.10">
    <property type="match status" value="1"/>
</dbReference>
<feature type="compositionally biased region" description="Polar residues" evidence="3">
    <location>
        <begin position="1"/>
        <end position="10"/>
    </location>
</feature>
<feature type="domain" description="Calcineurin-like phosphoesterase" evidence="5">
    <location>
        <begin position="174"/>
        <end position="342"/>
    </location>
</feature>
<reference evidence="6 7" key="1">
    <citation type="submission" date="2019-07" db="EMBL/GenBank/DDBJ databases">
        <title>Whole genome shotgun sequence of Pseudonocardia sulfidoxydans NBRC 16205.</title>
        <authorList>
            <person name="Hosoyama A."/>
            <person name="Uohara A."/>
            <person name="Ohji S."/>
            <person name="Ichikawa N."/>
        </authorList>
    </citation>
    <scope>NUCLEOTIDE SEQUENCE [LARGE SCALE GENOMIC DNA]</scope>
    <source>
        <strain evidence="6 7">NBRC 16205</strain>
    </source>
</reference>
<dbReference type="EMBL" id="BJVJ01000075">
    <property type="protein sequence ID" value="GEL26119.1"/>
    <property type="molecule type" value="Genomic_DNA"/>
</dbReference>
<keyword evidence="4" id="KW-0472">Membrane</keyword>
<evidence type="ECO:0000256" key="4">
    <source>
        <dbReference type="SAM" id="Phobius"/>
    </source>
</evidence>
<evidence type="ECO:0000259" key="5">
    <source>
        <dbReference type="Pfam" id="PF00149"/>
    </source>
</evidence>
<evidence type="ECO:0000313" key="6">
    <source>
        <dbReference type="EMBL" id="GEL26119.1"/>
    </source>
</evidence>
<dbReference type="GO" id="GO:0016020">
    <property type="term" value="C:membrane"/>
    <property type="evidence" value="ECO:0007669"/>
    <property type="project" value="GOC"/>
</dbReference>
<keyword evidence="2" id="KW-0378">Hydrolase</keyword>
<dbReference type="GO" id="GO:0009245">
    <property type="term" value="P:lipid A biosynthetic process"/>
    <property type="evidence" value="ECO:0007669"/>
    <property type="project" value="TreeGrafter"/>
</dbReference>
<feature type="region of interest" description="Disordered" evidence="3">
    <location>
        <begin position="1"/>
        <end position="21"/>
    </location>
</feature>
<dbReference type="GO" id="GO:0008758">
    <property type="term" value="F:UDP-2,3-diacylglucosamine hydrolase activity"/>
    <property type="evidence" value="ECO:0007669"/>
    <property type="project" value="TreeGrafter"/>
</dbReference>
<dbReference type="Proteomes" id="UP000321685">
    <property type="component" value="Unassembled WGS sequence"/>
</dbReference>
<feature type="transmembrane region" description="Helical" evidence="4">
    <location>
        <begin position="130"/>
        <end position="149"/>
    </location>
</feature>
<dbReference type="PANTHER" id="PTHR31302">
    <property type="entry name" value="TRANSMEMBRANE PROTEIN WITH METALLOPHOSPHOESTERASE DOMAIN-RELATED"/>
    <property type="match status" value="1"/>
</dbReference>
<protein>
    <submittedName>
        <fullName evidence="6">Metallophosphoesterase</fullName>
    </submittedName>
</protein>
<organism evidence="6 7">
    <name type="scientific">Pseudonocardia sulfidoxydans NBRC 16205</name>
    <dbReference type="NCBI Taxonomy" id="1223511"/>
    <lineage>
        <taxon>Bacteria</taxon>
        <taxon>Bacillati</taxon>
        <taxon>Actinomycetota</taxon>
        <taxon>Actinomycetes</taxon>
        <taxon>Pseudonocardiales</taxon>
        <taxon>Pseudonocardiaceae</taxon>
        <taxon>Pseudonocardia</taxon>
    </lineage>
</organism>
<dbReference type="OrthoDB" id="9780884at2"/>
<keyword evidence="4" id="KW-0812">Transmembrane</keyword>
<keyword evidence="1" id="KW-0479">Metal-binding</keyword>
<feature type="transmembrane region" description="Helical" evidence="4">
    <location>
        <begin position="100"/>
        <end position="124"/>
    </location>
</feature>
<evidence type="ECO:0000256" key="3">
    <source>
        <dbReference type="SAM" id="MobiDB-lite"/>
    </source>
</evidence>
<keyword evidence="4" id="KW-1133">Transmembrane helix</keyword>
<comment type="caution">
    <text evidence="6">The sequence shown here is derived from an EMBL/GenBank/DDBJ whole genome shotgun (WGS) entry which is preliminary data.</text>
</comment>
<evidence type="ECO:0000256" key="2">
    <source>
        <dbReference type="ARBA" id="ARBA00022801"/>
    </source>
</evidence>
<evidence type="ECO:0000313" key="7">
    <source>
        <dbReference type="Proteomes" id="UP000321685"/>
    </source>
</evidence>
<dbReference type="PANTHER" id="PTHR31302:SF31">
    <property type="entry name" value="PHOSPHODIESTERASE YAEI"/>
    <property type="match status" value="1"/>
</dbReference>
<proteinExistence type="predicted"/>
<sequence length="401" mass="42894">MTTANHTNTTDEPDVPRPRRTGPPSGLGFLVPMLLVPALLFGIPWWTLVVGGQSWPVPVVLALTVLAVVAYAGLPLLMMLGHGRRHLDAAARIGDTTLGVAWVLFTWSVLGQIVELVLALAGVADPLRSRLVAAGVLVVVLLLVAYGLVEALRLPRIRRRDVVLDRLGPGLDGLRVVVLADTHFGPLDRARWSARVADVVAGLEPDLLLHAGDLADGDVADREHQVQPIADLTAPLGRYSIVGNHEHFSGAAQWVQHLRSLGWQPLVNAHGIVERGGDRLVVAGIDDPTGTGRDLSGGPDLRTALAGADPTLPVLLLAHQPSQVRDAIAAGVDLQISGHTHGGQIWPFHLLVRLDQKQLSGLHRHGDRTQLYVSRGTGFWGPPLRIFAPSEITVLTLRTAG</sequence>
<dbReference type="SUPFAM" id="SSF56300">
    <property type="entry name" value="Metallo-dependent phosphatases"/>
    <property type="match status" value="1"/>
</dbReference>
<dbReference type="RefSeq" id="WP_147113522.1">
    <property type="nucleotide sequence ID" value="NZ_BJVJ01000075.1"/>
</dbReference>
<feature type="transmembrane region" description="Helical" evidence="4">
    <location>
        <begin position="27"/>
        <end position="47"/>
    </location>
</feature>
<dbReference type="InterPro" id="IPR051158">
    <property type="entry name" value="Metallophosphoesterase_sf"/>
</dbReference>
<feature type="transmembrane region" description="Helical" evidence="4">
    <location>
        <begin position="59"/>
        <end position="80"/>
    </location>
</feature>
<dbReference type="GO" id="GO:0046872">
    <property type="term" value="F:metal ion binding"/>
    <property type="evidence" value="ECO:0007669"/>
    <property type="project" value="UniProtKB-KW"/>
</dbReference>
<dbReference type="InterPro" id="IPR004843">
    <property type="entry name" value="Calcineurin-like_PHP"/>
</dbReference>
<name>A0A511DMT2_9PSEU</name>
<dbReference type="AlphaFoldDB" id="A0A511DMT2"/>
<accession>A0A511DMT2</accession>
<gene>
    <name evidence="6" type="ORF">PSU4_50730</name>
</gene>
<keyword evidence="7" id="KW-1185">Reference proteome</keyword>
<dbReference type="CDD" id="cd07385">
    <property type="entry name" value="MPP_YkuE_C"/>
    <property type="match status" value="1"/>
</dbReference>
<dbReference type="Pfam" id="PF00149">
    <property type="entry name" value="Metallophos"/>
    <property type="match status" value="1"/>
</dbReference>
<evidence type="ECO:0000256" key="1">
    <source>
        <dbReference type="ARBA" id="ARBA00022723"/>
    </source>
</evidence>